<dbReference type="GO" id="GO:0016705">
    <property type="term" value="F:oxidoreductase activity, acting on paired donors, with incorporation or reduction of molecular oxygen"/>
    <property type="evidence" value="ECO:0007669"/>
    <property type="project" value="InterPro"/>
</dbReference>
<feature type="non-terminal residue" evidence="1">
    <location>
        <position position="1"/>
    </location>
</feature>
<dbReference type="Gene3D" id="1.10.630.10">
    <property type="entry name" value="Cytochrome P450"/>
    <property type="match status" value="1"/>
</dbReference>
<reference evidence="1 2" key="1">
    <citation type="submission" date="2019-02" db="EMBL/GenBank/DDBJ databases">
        <title>Genome sequencing of the rare red list fungi Phellinidium pouzarii.</title>
        <authorList>
            <person name="Buettner E."/>
            <person name="Kellner H."/>
        </authorList>
    </citation>
    <scope>NUCLEOTIDE SEQUENCE [LARGE SCALE GENOMIC DNA]</scope>
    <source>
        <strain evidence="1 2">DSM 108285</strain>
    </source>
</reference>
<dbReference type="AlphaFoldDB" id="A0A4S4K537"/>
<dbReference type="InterPro" id="IPR036396">
    <property type="entry name" value="Cyt_P450_sf"/>
</dbReference>
<proteinExistence type="predicted"/>
<keyword evidence="2" id="KW-1185">Reference proteome</keyword>
<dbReference type="OrthoDB" id="3934656at2759"/>
<comment type="caution">
    <text evidence="1">The sequence shown here is derived from an EMBL/GenBank/DDBJ whole genome shotgun (WGS) entry which is preliminary data.</text>
</comment>
<name>A0A4S4K537_9AGAM</name>
<organism evidence="1 2">
    <name type="scientific">Phellinidium pouzarii</name>
    <dbReference type="NCBI Taxonomy" id="167371"/>
    <lineage>
        <taxon>Eukaryota</taxon>
        <taxon>Fungi</taxon>
        <taxon>Dikarya</taxon>
        <taxon>Basidiomycota</taxon>
        <taxon>Agaricomycotina</taxon>
        <taxon>Agaricomycetes</taxon>
        <taxon>Hymenochaetales</taxon>
        <taxon>Hymenochaetaceae</taxon>
        <taxon>Phellinidium</taxon>
    </lineage>
</organism>
<evidence type="ECO:0000313" key="1">
    <source>
        <dbReference type="EMBL" id="THG92868.1"/>
    </source>
</evidence>
<dbReference type="Proteomes" id="UP000308199">
    <property type="component" value="Unassembled WGS sequence"/>
</dbReference>
<protein>
    <submittedName>
        <fullName evidence="1">Uncharacterized protein</fullName>
    </submittedName>
</protein>
<sequence length="64" mass="7077">LFISVASILAAFDIDRARDESGAQIVPSGEYVEDFVRHPKPFKCKITPRSDKIVSTIKQVVDTA</sequence>
<gene>
    <name evidence="1" type="ORF">EW145_g8555</name>
</gene>
<accession>A0A4S4K537</accession>
<dbReference type="EMBL" id="SGPK01001501">
    <property type="protein sequence ID" value="THG92868.1"/>
    <property type="molecule type" value="Genomic_DNA"/>
</dbReference>
<dbReference type="GO" id="GO:0020037">
    <property type="term" value="F:heme binding"/>
    <property type="evidence" value="ECO:0007669"/>
    <property type="project" value="InterPro"/>
</dbReference>
<dbReference type="GO" id="GO:0005506">
    <property type="term" value="F:iron ion binding"/>
    <property type="evidence" value="ECO:0007669"/>
    <property type="project" value="InterPro"/>
</dbReference>
<evidence type="ECO:0000313" key="2">
    <source>
        <dbReference type="Proteomes" id="UP000308199"/>
    </source>
</evidence>
<dbReference type="GO" id="GO:0004497">
    <property type="term" value="F:monooxygenase activity"/>
    <property type="evidence" value="ECO:0007669"/>
    <property type="project" value="InterPro"/>
</dbReference>